<evidence type="ECO:0000256" key="2">
    <source>
        <dbReference type="SAM" id="Phobius"/>
    </source>
</evidence>
<feature type="region of interest" description="Disordered" evidence="1">
    <location>
        <begin position="1"/>
        <end position="74"/>
    </location>
</feature>
<keyword evidence="2" id="KW-0472">Membrane</keyword>
<proteinExistence type="predicted"/>
<evidence type="ECO:0000313" key="4">
    <source>
        <dbReference type="Proteomes" id="UP001500596"/>
    </source>
</evidence>
<feature type="region of interest" description="Disordered" evidence="1">
    <location>
        <begin position="83"/>
        <end position="102"/>
    </location>
</feature>
<dbReference type="EMBL" id="BAAAPK010000001">
    <property type="protein sequence ID" value="GAA1671341.1"/>
    <property type="molecule type" value="Genomic_DNA"/>
</dbReference>
<organism evidence="3 4">
    <name type="scientific">Microbacterium lacus</name>
    <dbReference type="NCBI Taxonomy" id="415217"/>
    <lineage>
        <taxon>Bacteria</taxon>
        <taxon>Bacillati</taxon>
        <taxon>Actinomycetota</taxon>
        <taxon>Actinomycetes</taxon>
        <taxon>Micrococcales</taxon>
        <taxon>Microbacteriaceae</taxon>
        <taxon>Microbacterium</taxon>
    </lineage>
</organism>
<feature type="transmembrane region" description="Helical" evidence="2">
    <location>
        <begin position="213"/>
        <end position="238"/>
    </location>
</feature>
<protein>
    <submittedName>
        <fullName evidence="3">Uncharacterized protein</fullName>
    </submittedName>
</protein>
<sequence length="246" mass="25473">MGEMMTDRTPSAAPTHRTRAEHRAAEATAIAPPEQPLTRAQLRERARSATGDSSGLVAEPVPVPEPQSMPVAESVPASMPAFDAKQAPEAQSQSKHVTEGDRRELSLDQVIGSGIRFDDRPLPPVVHVPQPTPFVRVPRVSYVPVAAANGPATTSLVVAGLALIGGLIANLLLRSDPVLAGLVNLAIVALLIAAFLLAAVGMTLAVQRPTRKLIPVIALVVAVLALAGVVALVAARLISLGALLAT</sequence>
<name>A0ABN2GHE8_9MICO</name>
<comment type="caution">
    <text evidence="3">The sequence shown here is derived from an EMBL/GenBank/DDBJ whole genome shotgun (WGS) entry which is preliminary data.</text>
</comment>
<accession>A0ABN2GHE8</accession>
<gene>
    <name evidence="3" type="ORF">GCM10009807_14290</name>
</gene>
<dbReference type="Proteomes" id="UP001500596">
    <property type="component" value="Unassembled WGS sequence"/>
</dbReference>
<evidence type="ECO:0000256" key="1">
    <source>
        <dbReference type="SAM" id="MobiDB-lite"/>
    </source>
</evidence>
<evidence type="ECO:0000313" key="3">
    <source>
        <dbReference type="EMBL" id="GAA1671341.1"/>
    </source>
</evidence>
<reference evidence="3 4" key="1">
    <citation type="journal article" date="2019" name="Int. J. Syst. Evol. Microbiol.">
        <title>The Global Catalogue of Microorganisms (GCM) 10K type strain sequencing project: providing services to taxonomists for standard genome sequencing and annotation.</title>
        <authorList>
            <consortium name="The Broad Institute Genomics Platform"/>
            <consortium name="The Broad Institute Genome Sequencing Center for Infectious Disease"/>
            <person name="Wu L."/>
            <person name="Ma J."/>
        </authorList>
    </citation>
    <scope>NUCLEOTIDE SEQUENCE [LARGE SCALE GENOMIC DNA]</scope>
    <source>
        <strain evidence="3 4">JCM 15575</strain>
    </source>
</reference>
<keyword evidence="2" id="KW-1133">Transmembrane helix</keyword>
<feature type="transmembrane region" description="Helical" evidence="2">
    <location>
        <begin position="156"/>
        <end position="173"/>
    </location>
</feature>
<keyword evidence="4" id="KW-1185">Reference proteome</keyword>
<keyword evidence="2" id="KW-0812">Transmembrane</keyword>
<feature type="transmembrane region" description="Helical" evidence="2">
    <location>
        <begin position="179"/>
        <end position="206"/>
    </location>
</feature>